<keyword evidence="7" id="KW-0175">Coiled coil</keyword>
<evidence type="ECO:0000259" key="11">
    <source>
        <dbReference type="Pfam" id="PF25019"/>
    </source>
</evidence>
<dbReference type="FunFam" id="1.10.10.10:FF:000322">
    <property type="entry name" value="Probable disease resistance protein At1g63360"/>
    <property type="match status" value="1"/>
</dbReference>
<dbReference type="Gene3D" id="3.40.50.300">
    <property type="entry name" value="P-loop containing nucleotide triphosphate hydrolases"/>
    <property type="match status" value="1"/>
</dbReference>
<evidence type="ECO:0000256" key="6">
    <source>
        <dbReference type="ARBA" id="ARBA00022840"/>
    </source>
</evidence>
<evidence type="ECO:0000259" key="10">
    <source>
        <dbReference type="Pfam" id="PF23559"/>
    </source>
</evidence>
<dbReference type="GO" id="GO:0051707">
    <property type="term" value="P:response to other organism"/>
    <property type="evidence" value="ECO:0007669"/>
    <property type="project" value="UniProtKB-ARBA"/>
</dbReference>
<dbReference type="InterPro" id="IPR027417">
    <property type="entry name" value="P-loop_NTPase"/>
</dbReference>
<dbReference type="Gene3D" id="1.20.5.4130">
    <property type="match status" value="1"/>
</dbReference>
<feature type="domain" description="NB-ARC" evidence="8">
    <location>
        <begin position="173"/>
        <end position="344"/>
    </location>
</feature>
<protein>
    <submittedName>
        <fullName evidence="12">OLC1v1004220C1</fullName>
    </submittedName>
</protein>
<dbReference type="SUPFAM" id="SSF52058">
    <property type="entry name" value="L domain-like"/>
    <property type="match status" value="1"/>
</dbReference>
<dbReference type="Pfam" id="PF00931">
    <property type="entry name" value="NB-ARC"/>
    <property type="match status" value="1"/>
</dbReference>
<accession>A0AAV1DCG1</accession>
<dbReference type="Pfam" id="PF18052">
    <property type="entry name" value="Rx_N"/>
    <property type="match status" value="1"/>
</dbReference>
<dbReference type="GO" id="GO:0006952">
    <property type="term" value="P:defense response"/>
    <property type="evidence" value="ECO:0007669"/>
    <property type="project" value="UniProtKB-KW"/>
</dbReference>
<evidence type="ECO:0000313" key="13">
    <source>
        <dbReference type="Proteomes" id="UP001161247"/>
    </source>
</evidence>
<keyword evidence="3" id="KW-0677">Repeat</keyword>
<evidence type="ECO:0000313" key="12">
    <source>
        <dbReference type="EMBL" id="CAI9105323.1"/>
    </source>
</evidence>
<evidence type="ECO:0000256" key="5">
    <source>
        <dbReference type="ARBA" id="ARBA00022821"/>
    </source>
</evidence>
<dbReference type="InterPro" id="IPR032675">
    <property type="entry name" value="LRR_dom_sf"/>
</dbReference>
<comment type="similarity">
    <text evidence="1">Belongs to the disease resistance NB-LRR family.</text>
</comment>
<proteinExistence type="inferred from homology"/>
<reference evidence="12" key="1">
    <citation type="submission" date="2023-03" db="EMBL/GenBank/DDBJ databases">
        <authorList>
            <person name="Julca I."/>
        </authorList>
    </citation>
    <scope>NUCLEOTIDE SEQUENCE</scope>
</reference>
<keyword evidence="6" id="KW-0067">ATP-binding</keyword>
<sequence length="1133" mass="128449">MADVASGIVIEFLLKTVISVAAEKMSLLAGKEEALTKLTEQLKTIKNLLMETHNKQIKTDIVQKWLEKLPPIILDAQIVFEELGYEVLRKKIENRKRDKARAFFSSSNPIAFNSTMTRKIKKVLQEVEDVYVEAGKLGIQPADLGNSSSHALQSVRMSTDPYIEHSEFVGRREDMERVINLLNNPSDERDLPIIAIHGMGGQGKTTLAQHIFNCDKVKSAFDKAIWICVSKDFDVNRLLIEMLPPETNLSHMNNIQALVDKLKRELGGKRLLLVLDNVWEHNREKWNLMKKYLLQIGGGGRGRSKILVTTREDDIVSEIGRGYAYRLDILSKEESWTLFEKYAFVAGGATKTPHLEAIGRRILDSCGGLPLAIRAISSLLRGKSASEWSMVEQSQTWNAHFEGEILPALKLSYDHLPTLSIKNCFAYCAIFEKNTILEKDRLIQLWMAQGLLDAGENLQMEDIGSNYFDTLIRSSLFQSAQKDRHNNITACKMHDLVHDLASQVSKGYCCHVKEWSTITDKIKAVHILIDFSKGENWKELKDYIPSKLRTLHIKGNGIQLFKDLSKQFPSLSVFIVDDIEATELPESIGDMKHLRVLDISLTSIRSLPNSFTKLYYLQTVRVDTLNEVPKGFGNLESLRHMWMRRPCPFPGLGKLKNLRTTPEFMFGKFEGCQIEELEHLDKLRGKLKLSNLDNVGGFESAAKSKLSKKCDIQTLELHWNMPREYHDDDIYVMEGLEPHPNLKVLMVSGYGSPVFPSWMEKGIDDWSSSMPNLVKLQLSSLHRCKKLPPLAHLPCLAYLEIGTLPNLEYIEAEFYGLSNVDWATKKSTGKGSNGSFIITLFPALKILKLLNMTSLIYWFEAADYIPEARESSVPVQARLCPCLEEIVLEDLPKLIDIPNLGSLQKLQVLDVSSCDNNLTSSWGERNQQGYGFPQQKFFPLLHRLRICNSDKLSAPMCNLIPGSAPIESLQIRCNPRFWPDDMYHLTSLKELHLGTRWKSDNLELDHFPWPYPTPNRFVSLTVLSLFGEGLPKVKSLPYQIQYLTSLTRLAIHEFTGLETLPEWLGDLECLVELGLFGCRNLKQLPEAFPCLISLQHLIIGYCPVLGNRCTHGSGSDLPKIAHVPYVDIFGNRE</sequence>
<feature type="coiled-coil region" evidence="7">
    <location>
        <begin position="28"/>
        <end position="55"/>
    </location>
</feature>
<dbReference type="Gene3D" id="1.10.10.10">
    <property type="entry name" value="Winged helix-like DNA-binding domain superfamily/Winged helix DNA-binding domain"/>
    <property type="match status" value="1"/>
</dbReference>
<keyword evidence="2" id="KW-0433">Leucine-rich repeat</keyword>
<dbReference type="Pfam" id="PF25019">
    <property type="entry name" value="LRR_R13L1-DRL21"/>
    <property type="match status" value="1"/>
</dbReference>
<evidence type="ECO:0000256" key="1">
    <source>
        <dbReference type="ARBA" id="ARBA00008894"/>
    </source>
</evidence>
<dbReference type="InterPro" id="IPR002182">
    <property type="entry name" value="NB-ARC"/>
</dbReference>
<dbReference type="PANTHER" id="PTHR36766">
    <property type="entry name" value="PLANT BROAD-SPECTRUM MILDEW RESISTANCE PROTEIN RPW8"/>
    <property type="match status" value="1"/>
</dbReference>
<feature type="domain" description="Disease resistance protein winged helix" evidence="10">
    <location>
        <begin position="430"/>
        <end position="501"/>
    </location>
</feature>
<dbReference type="InterPro" id="IPR036388">
    <property type="entry name" value="WH-like_DNA-bd_sf"/>
</dbReference>
<dbReference type="EMBL" id="OX459122">
    <property type="protein sequence ID" value="CAI9105323.1"/>
    <property type="molecule type" value="Genomic_DNA"/>
</dbReference>
<keyword evidence="4" id="KW-0547">Nucleotide-binding</keyword>
<dbReference type="GO" id="GO:0005524">
    <property type="term" value="F:ATP binding"/>
    <property type="evidence" value="ECO:0007669"/>
    <property type="project" value="UniProtKB-KW"/>
</dbReference>
<keyword evidence="5" id="KW-0611">Plant defense</keyword>
<evidence type="ECO:0000259" key="9">
    <source>
        <dbReference type="Pfam" id="PF18052"/>
    </source>
</evidence>
<name>A0AAV1DCG1_OLDCO</name>
<dbReference type="AlphaFoldDB" id="A0AAV1DCG1"/>
<organism evidence="12 13">
    <name type="scientific">Oldenlandia corymbosa var. corymbosa</name>
    <dbReference type="NCBI Taxonomy" id="529605"/>
    <lineage>
        <taxon>Eukaryota</taxon>
        <taxon>Viridiplantae</taxon>
        <taxon>Streptophyta</taxon>
        <taxon>Embryophyta</taxon>
        <taxon>Tracheophyta</taxon>
        <taxon>Spermatophyta</taxon>
        <taxon>Magnoliopsida</taxon>
        <taxon>eudicotyledons</taxon>
        <taxon>Gunneridae</taxon>
        <taxon>Pentapetalae</taxon>
        <taxon>asterids</taxon>
        <taxon>lamiids</taxon>
        <taxon>Gentianales</taxon>
        <taxon>Rubiaceae</taxon>
        <taxon>Rubioideae</taxon>
        <taxon>Spermacoceae</taxon>
        <taxon>Hedyotis-Oldenlandia complex</taxon>
        <taxon>Oldenlandia</taxon>
    </lineage>
</organism>
<dbReference type="PANTHER" id="PTHR36766:SF70">
    <property type="entry name" value="DISEASE RESISTANCE PROTEIN RGA4"/>
    <property type="match status" value="1"/>
</dbReference>
<dbReference type="SUPFAM" id="SSF52540">
    <property type="entry name" value="P-loop containing nucleoside triphosphate hydrolases"/>
    <property type="match status" value="1"/>
</dbReference>
<dbReference type="Gene3D" id="3.80.10.10">
    <property type="entry name" value="Ribonuclease Inhibitor"/>
    <property type="match status" value="2"/>
</dbReference>
<dbReference type="InterPro" id="IPR042197">
    <property type="entry name" value="Apaf_helical"/>
</dbReference>
<feature type="domain" description="R13L1/DRL21-like LRR repeat region" evidence="11">
    <location>
        <begin position="674"/>
        <end position="802"/>
    </location>
</feature>
<feature type="domain" description="Disease resistance N-terminal" evidence="9">
    <location>
        <begin position="9"/>
        <end position="97"/>
    </location>
</feature>
<dbReference type="InterPro" id="IPR056789">
    <property type="entry name" value="LRR_R13L1-DRL21"/>
</dbReference>
<gene>
    <name evidence="12" type="ORF">OLC1_LOCUS14048</name>
</gene>
<dbReference type="Pfam" id="PF23559">
    <property type="entry name" value="WHD_DRP"/>
    <property type="match status" value="1"/>
</dbReference>
<dbReference type="Gene3D" id="1.10.8.430">
    <property type="entry name" value="Helical domain of apoptotic protease-activating factors"/>
    <property type="match status" value="1"/>
</dbReference>
<evidence type="ECO:0000256" key="7">
    <source>
        <dbReference type="SAM" id="Coils"/>
    </source>
</evidence>
<evidence type="ECO:0000256" key="3">
    <source>
        <dbReference type="ARBA" id="ARBA00022737"/>
    </source>
</evidence>
<dbReference type="InterPro" id="IPR041118">
    <property type="entry name" value="Rx_N"/>
</dbReference>
<dbReference type="PRINTS" id="PR00364">
    <property type="entry name" value="DISEASERSIST"/>
</dbReference>
<evidence type="ECO:0000256" key="2">
    <source>
        <dbReference type="ARBA" id="ARBA00022614"/>
    </source>
</evidence>
<evidence type="ECO:0000256" key="4">
    <source>
        <dbReference type="ARBA" id="ARBA00022741"/>
    </source>
</evidence>
<dbReference type="InterPro" id="IPR058922">
    <property type="entry name" value="WHD_DRP"/>
</dbReference>
<evidence type="ECO:0000259" key="8">
    <source>
        <dbReference type="Pfam" id="PF00931"/>
    </source>
</evidence>
<dbReference type="GO" id="GO:0043531">
    <property type="term" value="F:ADP binding"/>
    <property type="evidence" value="ECO:0007669"/>
    <property type="project" value="InterPro"/>
</dbReference>
<keyword evidence="13" id="KW-1185">Reference proteome</keyword>
<dbReference type="Proteomes" id="UP001161247">
    <property type="component" value="Chromosome 5"/>
</dbReference>